<name>A0A9D3VD59_9ROSI</name>
<keyword evidence="2" id="KW-1185">Reference proteome</keyword>
<gene>
    <name evidence="1" type="ORF">J1N35_027791</name>
</gene>
<proteinExistence type="predicted"/>
<accession>A0A9D3VD59</accession>
<protein>
    <submittedName>
        <fullName evidence="1">Uncharacterized protein</fullName>
    </submittedName>
</protein>
<sequence>MVQGLTVSNYSHCYKSDTYGESPPLISRLTDDDTLTVAYTSNAQHHVLRFALMVCKGSMKRNDTPPQKTWME</sequence>
<dbReference type="Proteomes" id="UP000828251">
    <property type="component" value="Unassembled WGS sequence"/>
</dbReference>
<comment type="caution">
    <text evidence="1">The sequence shown here is derived from an EMBL/GenBank/DDBJ whole genome shotgun (WGS) entry which is preliminary data.</text>
</comment>
<organism evidence="1 2">
    <name type="scientific">Gossypium stocksii</name>
    <dbReference type="NCBI Taxonomy" id="47602"/>
    <lineage>
        <taxon>Eukaryota</taxon>
        <taxon>Viridiplantae</taxon>
        <taxon>Streptophyta</taxon>
        <taxon>Embryophyta</taxon>
        <taxon>Tracheophyta</taxon>
        <taxon>Spermatophyta</taxon>
        <taxon>Magnoliopsida</taxon>
        <taxon>eudicotyledons</taxon>
        <taxon>Gunneridae</taxon>
        <taxon>Pentapetalae</taxon>
        <taxon>rosids</taxon>
        <taxon>malvids</taxon>
        <taxon>Malvales</taxon>
        <taxon>Malvaceae</taxon>
        <taxon>Malvoideae</taxon>
        <taxon>Gossypium</taxon>
    </lineage>
</organism>
<evidence type="ECO:0000313" key="1">
    <source>
        <dbReference type="EMBL" id="KAH1075463.1"/>
    </source>
</evidence>
<reference evidence="1 2" key="1">
    <citation type="journal article" date="2021" name="Plant Biotechnol. J.">
        <title>Multi-omics assisted identification of the key and species-specific regulatory components of drought-tolerant mechanisms in Gossypium stocksii.</title>
        <authorList>
            <person name="Yu D."/>
            <person name="Ke L."/>
            <person name="Zhang D."/>
            <person name="Wu Y."/>
            <person name="Sun Y."/>
            <person name="Mei J."/>
            <person name="Sun J."/>
            <person name="Sun Y."/>
        </authorList>
    </citation>
    <scope>NUCLEOTIDE SEQUENCE [LARGE SCALE GENOMIC DNA]</scope>
    <source>
        <strain evidence="2">cv. E1</strain>
        <tissue evidence="1">Leaf</tissue>
    </source>
</reference>
<dbReference type="AlphaFoldDB" id="A0A9D3VD59"/>
<dbReference type="OrthoDB" id="10277994at2759"/>
<evidence type="ECO:0000313" key="2">
    <source>
        <dbReference type="Proteomes" id="UP000828251"/>
    </source>
</evidence>
<dbReference type="EMBL" id="JAIQCV010000008">
    <property type="protein sequence ID" value="KAH1075463.1"/>
    <property type="molecule type" value="Genomic_DNA"/>
</dbReference>